<dbReference type="Proteomes" id="UP000018680">
    <property type="component" value="Chromosome"/>
</dbReference>
<dbReference type="RefSeq" id="WP_024268763.1">
    <property type="nucleotide sequence ID" value="NC_023035.1"/>
</dbReference>
<name>V5WJN6_9SPIO</name>
<gene>
    <name evidence="1" type="ORF">L21SP2_2508</name>
</gene>
<evidence type="ECO:0000313" key="2">
    <source>
        <dbReference type="Proteomes" id="UP000018680"/>
    </source>
</evidence>
<keyword evidence="2" id="KW-1185">Reference proteome</keyword>
<dbReference type="AlphaFoldDB" id="V5WJN6"/>
<dbReference type="STRING" id="1307761.L21SP2_2508"/>
<organism evidence="1 2">
    <name type="scientific">Salinispira pacifica</name>
    <dbReference type="NCBI Taxonomy" id="1307761"/>
    <lineage>
        <taxon>Bacteria</taxon>
        <taxon>Pseudomonadati</taxon>
        <taxon>Spirochaetota</taxon>
        <taxon>Spirochaetia</taxon>
        <taxon>Spirochaetales</taxon>
        <taxon>Spirochaetaceae</taxon>
        <taxon>Salinispira</taxon>
    </lineage>
</organism>
<sequence>MNLTQKVICYQRGRWTLTALLQDIRILLTRWLIRDFHWSQEDADDFFFQIRPKVIRHIRRFHFENTSFSHYLRKMVSRQVYSYQSGILQNRKRSEHIAAHISRSYLPVVSGLHLQYETREGLWPESRTPDEEYFRKDISRHIEEDARDGTDDPEPRFMESEKRNLLIHSLKESIHWDDAVISRLSRETGISTTRILGYRQELFTCIEKKLERKNKLQDINTRKYLKLSFGPQDTALQEGRRERYHRSTQKLKRCSIKPTHRDIANCTGIPKGTVDSNLHKGLRRNLKGGH</sequence>
<protein>
    <submittedName>
        <fullName evidence="1">Uncharacterized protein</fullName>
    </submittedName>
</protein>
<proteinExistence type="predicted"/>
<dbReference type="KEGG" id="slr:L21SP2_2508"/>
<dbReference type="EMBL" id="CP006939">
    <property type="protein sequence ID" value="AHC15860.1"/>
    <property type="molecule type" value="Genomic_DNA"/>
</dbReference>
<evidence type="ECO:0000313" key="1">
    <source>
        <dbReference type="EMBL" id="AHC15860.1"/>
    </source>
</evidence>
<reference evidence="1 2" key="1">
    <citation type="journal article" date="2015" name="Stand. Genomic Sci.">
        <title>Complete genome sequence and description of Salinispira pacifica gen. nov., sp. nov., a novel spirochaete isolated form a hypersaline microbial mat.</title>
        <authorList>
            <person name="Ben Hania W."/>
            <person name="Joseph M."/>
            <person name="Schumann P."/>
            <person name="Bunk B."/>
            <person name="Fiebig A."/>
            <person name="Sproer C."/>
            <person name="Klenk H.P."/>
            <person name="Fardeau M.L."/>
            <person name="Spring S."/>
        </authorList>
    </citation>
    <scope>NUCLEOTIDE SEQUENCE [LARGE SCALE GENOMIC DNA]</scope>
    <source>
        <strain evidence="1 2">L21-RPul-D2</strain>
    </source>
</reference>
<dbReference type="HOGENOM" id="CLU_908842_0_0_12"/>
<accession>V5WJN6</accession>